<evidence type="ECO:0000313" key="2">
    <source>
        <dbReference type="EMBL" id="CAA9426194.1"/>
    </source>
</evidence>
<accession>A0A6J4PU60</accession>
<dbReference type="EC" id="6.2.1.3" evidence="2"/>
<organism evidence="2">
    <name type="scientific">uncultured Quadrisphaera sp</name>
    <dbReference type="NCBI Taxonomy" id="904978"/>
    <lineage>
        <taxon>Bacteria</taxon>
        <taxon>Bacillati</taxon>
        <taxon>Actinomycetota</taxon>
        <taxon>Actinomycetes</taxon>
        <taxon>Kineosporiales</taxon>
        <taxon>Kineosporiaceae</taxon>
        <taxon>Quadrisphaera</taxon>
        <taxon>environmental samples</taxon>
    </lineage>
</organism>
<dbReference type="SUPFAM" id="SSF56801">
    <property type="entry name" value="Acetyl-CoA synthetase-like"/>
    <property type="match status" value="1"/>
</dbReference>
<dbReference type="GO" id="GO:0004467">
    <property type="term" value="F:long-chain fatty acid-CoA ligase activity"/>
    <property type="evidence" value="ECO:0007669"/>
    <property type="project" value="UniProtKB-EC"/>
</dbReference>
<evidence type="ECO:0000256" key="1">
    <source>
        <dbReference type="SAM" id="MobiDB-lite"/>
    </source>
</evidence>
<dbReference type="InterPro" id="IPR042099">
    <property type="entry name" value="ANL_N_sf"/>
</dbReference>
<sequence length="127" mass="12746">MSGGWRPRLAAALRERPTPLLVADGDVVPAASLWAGSRRWVSAFRAAGLARGDRAVLALPPSAAFVQVLVAALWEGLTLAVAPPGPAAAGLLDHLDARLLVAAGGSGPGVWAPDGPAGPAARPGPLR</sequence>
<feature type="non-terminal residue" evidence="2">
    <location>
        <position position="127"/>
    </location>
</feature>
<feature type="region of interest" description="Disordered" evidence="1">
    <location>
        <begin position="107"/>
        <end position="127"/>
    </location>
</feature>
<dbReference type="Gene3D" id="3.40.50.12780">
    <property type="entry name" value="N-terminal domain of ligase-like"/>
    <property type="match status" value="1"/>
</dbReference>
<dbReference type="AlphaFoldDB" id="A0A6J4PU60"/>
<protein>
    <submittedName>
        <fullName evidence="2">Long-chain-fatty-acid--CoA ligase</fullName>
        <ecNumber evidence="2">6.2.1.3</ecNumber>
    </submittedName>
</protein>
<keyword evidence="2" id="KW-0436">Ligase</keyword>
<dbReference type="EMBL" id="CADCUY010000474">
    <property type="protein sequence ID" value="CAA9426194.1"/>
    <property type="molecule type" value="Genomic_DNA"/>
</dbReference>
<name>A0A6J4PU60_9ACTN</name>
<reference evidence="2" key="1">
    <citation type="submission" date="2020-02" db="EMBL/GenBank/DDBJ databases">
        <authorList>
            <person name="Meier V. D."/>
        </authorList>
    </citation>
    <scope>NUCLEOTIDE SEQUENCE</scope>
    <source>
        <strain evidence="2">AVDCRST_MAG35</strain>
    </source>
</reference>
<proteinExistence type="predicted"/>
<gene>
    <name evidence="2" type="ORF">AVDCRST_MAG35-2301</name>
</gene>